<feature type="domain" description="PBP" evidence="6">
    <location>
        <begin position="31"/>
        <end position="314"/>
    </location>
</feature>
<dbReference type="AlphaFoldDB" id="A0A1F4TMH5"/>
<keyword evidence="2 4" id="KW-0813">Transport</keyword>
<dbReference type="PIRSF" id="PIRSF002756">
    <property type="entry name" value="PstS"/>
    <property type="match status" value="1"/>
</dbReference>
<evidence type="ECO:0000256" key="4">
    <source>
        <dbReference type="PIRNR" id="PIRNR002756"/>
    </source>
</evidence>
<comment type="similarity">
    <text evidence="1 4">Belongs to the PstS family.</text>
</comment>
<dbReference type="PANTHER" id="PTHR42996">
    <property type="entry name" value="PHOSPHATE-BINDING PROTEIN PSTS"/>
    <property type="match status" value="1"/>
</dbReference>
<sequence length="346" mass="36340">MVGNFYKGGKEMFKKLGVLMLASVLLIGMAAAANLNGAGATFPYPLYMKWNNVYAKETGVKVNYQGIGSGGGQRQFIAGITDFGGSDAPMTDKQINSAGGDVLHIPTVMGAVAVSYNLSGVGSLNLDADTLAGIFLGKIKKWNQVDSSFPDKDIIVCHRSDGSGTTDIFTSYLAKVSLDWASKVGAGNAVAWPVGLGGKGNAGVAGLIKVNDGSIGYVELSYAIENKLTVAALKNKAGIYVVPSLDSTSAAADGALNSKKVKQLIASGDFRLDLTNALGARSYPIVGMTWLLVHKKQADAKKGQALVDYLKWVLNDGQQYAPELLYAPLPQNIKSKVLAVVEGIKI</sequence>
<dbReference type="CDD" id="cd13565">
    <property type="entry name" value="PBP2_PstS"/>
    <property type="match status" value="1"/>
</dbReference>
<dbReference type="PANTHER" id="PTHR42996:SF1">
    <property type="entry name" value="PHOSPHATE-BINDING PROTEIN PSTS"/>
    <property type="match status" value="1"/>
</dbReference>
<dbReference type="GO" id="GO:0006426">
    <property type="term" value="P:glycyl-tRNA aminoacylation"/>
    <property type="evidence" value="ECO:0007669"/>
    <property type="project" value="InterPro"/>
</dbReference>
<dbReference type="GO" id="GO:0004820">
    <property type="term" value="F:glycine-tRNA ligase activity"/>
    <property type="evidence" value="ECO:0007669"/>
    <property type="project" value="InterPro"/>
</dbReference>
<dbReference type="InterPro" id="IPR024370">
    <property type="entry name" value="PBP_domain"/>
</dbReference>
<dbReference type="GO" id="GO:0005737">
    <property type="term" value="C:cytoplasm"/>
    <property type="evidence" value="ECO:0007669"/>
    <property type="project" value="InterPro"/>
</dbReference>
<dbReference type="InterPro" id="IPR005673">
    <property type="entry name" value="ABC_phos-bd_PstS"/>
</dbReference>
<feature type="chain" id="PRO_5009514629" description="Phosphate-binding protein" evidence="5">
    <location>
        <begin position="33"/>
        <end position="346"/>
    </location>
</feature>
<dbReference type="Proteomes" id="UP000177309">
    <property type="component" value="Unassembled WGS sequence"/>
</dbReference>
<organism evidence="7 8">
    <name type="scientific">candidate division WOR-1 bacterium RIFOXYC2_FULL_41_25</name>
    <dbReference type="NCBI Taxonomy" id="1802586"/>
    <lineage>
        <taxon>Bacteria</taxon>
        <taxon>Bacillati</taxon>
        <taxon>Saganbacteria</taxon>
    </lineage>
</organism>
<name>A0A1F4TMH5_UNCSA</name>
<dbReference type="GO" id="GO:0043190">
    <property type="term" value="C:ATP-binding cassette (ABC) transporter complex"/>
    <property type="evidence" value="ECO:0007669"/>
    <property type="project" value="InterPro"/>
</dbReference>
<evidence type="ECO:0000256" key="2">
    <source>
        <dbReference type="ARBA" id="ARBA00022448"/>
    </source>
</evidence>
<evidence type="ECO:0000313" key="7">
    <source>
        <dbReference type="EMBL" id="OGC33769.1"/>
    </source>
</evidence>
<dbReference type="NCBIfam" id="TIGR00975">
    <property type="entry name" value="3a0107s03"/>
    <property type="match status" value="1"/>
</dbReference>
<evidence type="ECO:0000256" key="5">
    <source>
        <dbReference type="SAM" id="SignalP"/>
    </source>
</evidence>
<gene>
    <name evidence="7" type="ORF">A2462_00640</name>
</gene>
<evidence type="ECO:0000259" key="6">
    <source>
        <dbReference type="Pfam" id="PF12849"/>
    </source>
</evidence>
<dbReference type="GO" id="GO:0005524">
    <property type="term" value="F:ATP binding"/>
    <property type="evidence" value="ECO:0007669"/>
    <property type="project" value="InterPro"/>
</dbReference>
<evidence type="ECO:0000313" key="8">
    <source>
        <dbReference type="Proteomes" id="UP000177309"/>
    </source>
</evidence>
<dbReference type="SUPFAM" id="SSF53850">
    <property type="entry name" value="Periplasmic binding protein-like II"/>
    <property type="match status" value="1"/>
</dbReference>
<evidence type="ECO:0000256" key="1">
    <source>
        <dbReference type="ARBA" id="ARBA00008725"/>
    </source>
</evidence>
<dbReference type="PROSITE" id="PS50861">
    <property type="entry name" value="AA_TRNA_LIGASE_II_GLYAB"/>
    <property type="match status" value="1"/>
</dbReference>
<evidence type="ECO:0000256" key="3">
    <source>
        <dbReference type="ARBA" id="ARBA00022592"/>
    </source>
</evidence>
<proteinExistence type="inferred from homology"/>
<dbReference type="Pfam" id="PF12849">
    <property type="entry name" value="PBP_like_2"/>
    <property type="match status" value="1"/>
</dbReference>
<reference evidence="7 8" key="1">
    <citation type="journal article" date="2016" name="Nat. Commun.">
        <title>Thousands of microbial genomes shed light on interconnected biogeochemical processes in an aquifer system.</title>
        <authorList>
            <person name="Anantharaman K."/>
            <person name="Brown C.T."/>
            <person name="Hug L.A."/>
            <person name="Sharon I."/>
            <person name="Castelle C.J."/>
            <person name="Probst A.J."/>
            <person name="Thomas B.C."/>
            <person name="Singh A."/>
            <person name="Wilkins M.J."/>
            <person name="Karaoz U."/>
            <person name="Brodie E.L."/>
            <person name="Williams K.H."/>
            <person name="Hubbard S.S."/>
            <person name="Banfield J.F."/>
        </authorList>
    </citation>
    <scope>NUCLEOTIDE SEQUENCE [LARGE SCALE GENOMIC DNA]</scope>
</reference>
<dbReference type="EMBL" id="MEUI01000028">
    <property type="protein sequence ID" value="OGC33769.1"/>
    <property type="molecule type" value="Genomic_DNA"/>
</dbReference>
<accession>A0A1F4TMH5</accession>
<dbReference type="Gene3D" id="3.40.190.10">
    <property type="entry name" value="Periplasmic binding protein-like II"/>
    <property type="match status" value="2"/>
</dbReference>
<dbReference type="GO" id="GO:0042301">
    <property type="term" value="F:phosphate ion binding"/>
    <property type="evidence" value="ECO:0007669"/>
    <property type="project" value="InterPro"/>
</dbReference>
<protein>
    <recommendedName>
        <fullName evidence="4">Phosphate-binding protein</fullName>
    </recommendedName>
</protein>
<keyword evidence="5" id="KW-0732">Signal</keyword>
<keyword evidence="3 4" id="KW-0592">Phosphate transport</keyword>
<comment type="caution">
    <text evidence="7">The sequence shown here is derived from an EMBL/GenBank/DDBJ whole genome shotgun (WGS) entry which is preliminary data.</text>
</comment>
<dbReference type="InterPro" id="IPR006194">
    <property type="entry name" value="Gly-tRNA-synth_heterodimer"/>
</dbReference>
<dbReference type="GO" id="GO:0035435">
    <property type="term" value="P:phosphate ion transmembrane transport"/>
    <property type="evidence" value="ECO:0007669"/>
    <property type="project" value="InterPro"/>
</dbReference>
<feature type="signal peptide" evidence="5">
    <location>
        <begin position="1"/>
        <end position="32"/>
    </location>
</feature>
<dbReference type="InterPro" id="IPR050962">
    <property type="entry name" value="Phosphate-bind_PstS"/>
</dbReference>